<gene>
    <name evidence="1" type="ORF">A4X13_0g6532</name>
</gene>
<proteinExistence type="predicted"/>
<evidence type="ECO:0000313" key="2">
    <source>
        <dbReference type="Proteomes" id="UP000077521"/>
    </source>
</evidence>
<name>A0A8T8SPS2_9BASI</name>
<dbReference type="Gene3D" id="3.90.190.10">
    <property type="entry name" value="Protein tyrosine phosphatase superfamily"/>
    <property type="match status" value="1"/>
</dbReference>
<reference evidence="1" key="1">
    <citation type="submission" date="2016-04" db="EMBL/GenBank/DDBJ databases">
        <authorList>
            <person name="Nguyen H.D."/>
            <person name="Samba Siva P."/>
            <person name="Cullis J."/>
            <person name="Levesque C.A."/>
            <person name="Hambleton S."/>
        </authorList>
    </citation>
    <scope>NUCLEOTIDE SEQUENCE</scope>
    <source>
        <strain evidence="1">DAOMC 236416</strain>
    </source>
</reference>
<comment type="caution">
    <text evidence="1">The sequence shown here is derived from an EMBL/GenBank/DDBJ whole genome shotgun (WGS) entry which is preliminary data.</text>
</comment>
<accession>A0A8T8SPS2</accession>
<sequence>MEKPHKQYILKEAAMRNGRVLLHDEVEGQRGNFEVIPIWETVGENDVLTPREVYELVISEGYRVDYARLAITDEQAPIPDVFSHLENRVQLALDTGAAFADEPGTDDDGHDYILSGQYGNVKPSMISNFKCTVRIVATKKYRHLSLVYANHLQRFRQAARCLSTDILLDNKFSSALEYFGWLQPLERVPQYFRFVSSDPYGRVVQIESGGKRGRLQRVPAIFRAKITSHGVRDRSLEPNFQMTVLGHISAHLRSY</sequence>
<protein>
    <submittedName>
        <fullName evidence="1">Uncharacterized protein</fullName>
    </submittedName>
</protein>
<dbReference type="Pfam" id="PF14566">
    <property type="entry name" value="PTPlike_phytase"/>
    <property type="match status" value="1"/>
</dbReference>
<dbReference type="InterPro" id="IPR029021">
    <property type="entry name" value="Prot-tyrosine_phosphatase-like"/>
</dbReference>
<dbReference type="EMBL" id="LWDF02000637">
    <property type="protein sequence ID" value="KAE8244518.1"/>
    <property type="molecule type" value="Genomic_DNA"/>
</dbReference>
<dbReference type="Proteomes" id="UP000077521">
    <property type="component" value="Unassembled WGS sequence"/>
</dbReference>
<reference evidence="1" key="2">
    <citation type="journal article" date="2019" name="IMA Fungus">
        <title>Genome sequencing and comparison of five Tilletia species to identify candidate genes for the detection of regulated species infecting wheat.</title>
        <authorList>
            <person name="Nguyen H.D.T."/>
            <person name="Sultana T."/>
            <person name="Kesanakurti P."/>
            <person name="Hambleton S."/>
        </authorList>
    </citation>
    <scope>NUCLEOTIDE SEQUENCE</scope>
    <source>
        <strain evidence="1">DAOMC 236416</strain>
    </source>
</reference>
<evidence type="ECO:0000313" key="1">
    <source>
        <dbReference type="EMBL" id="KAE8244518.1"/>
    </source>
</evidence>
<keyword evidence="2" id="KW-1185">Reference proteome</keyword>
<dbReference type="AlphaFoldDB" id="A0A8T8SPS2"/>
<organism evidence="1 2">
    <name type="scientific">Tilletia indica</name>
    <dbReference type="NCBI Taxonomy" id="43049"/>
    <lineage>
        <taxon>Eukaryota</taxon>
        <taxon>Fungi</taxon>
        <taxon>Dikarya</taxon>
        <taxon>Basidiomycota</taxon>
        <taxon>Ustilaginomycotina</taxon>
        <taxon>Exobasidiomycetes</taxon>
        <taxon>Tilletiales</taxon>
        <taxon>Tilletiaceae</taxon>
        <taxon>Tilletia</taxon>
    </lineage>
</organism>
<dbReference type="SMART" id="SM01301">
    <property type="entry name" value="PTPlike_phytase"/>
    <property type="match status" value="1"/>
</dbReference>